<dbReference type="EMBL" id="FPIZ01000014">
    <property type="protein sequence ID" value="SFW75814.1"/>
    <property type="molecule type" value="Genomic_DNA"/>
</dbReference>
<dbReference type="CDD" id="cd03801">
    <property type="entry name" value="GT4_PimA-like"/>
    <property type="match status" value="1"/>
</dbReference>
<keyword evidence="2" id="KW-0808">Transferase</keyword>
<dbReference type="RefSeq" id="WP_072363288.1">
    <property type="nucleotide sequence ID" value="NZ_CP139972.1"/>
</dbReference>
<reference evidence="2 3" key="1">
    <citation type="submission" date="2016-11" db="EMBL/GenBank/DDBJ databases">
        <authorList>
            <person name="Jaros S."/>
            <person name="Januszkiewicz K."/>
            <person name="Wedrychowicz H."/>
        </authorList>
    </citation>
    <scope>NUCLEOTIDE SEQUENCE [LARGE SCALE GENOMIC DNA]</scope>
    <source>
        <strain evidence="2 3">DSM 784</strain>
    </source>
</reference>
<evidence type="ECO:0000313" key="2">
    <source>
        <dbReference type="EMBL" id="SFW75814.1"/>
    </source>
</evidence>
<protein>
    <submittedName>
        <fullName evidence="2">Glycosyltransferase involved in cell wall bisynthesis</fullName>
    </submittedName>
</protein>
<dbReference type="GO" id="GO:0016757">
    <property type="term" value="F:glycosyltransferase activity"/>
    <property type="evidence" value="ECO:0007669"/>
    <property type="project" value="InterPro"/>
</dbReference>
<proteinExistence type="predicted"/>
<dbReference type="STRING" id="1004.SAMN05661012_04295"/>
<accession>A0A1K1RUR0</accession>
<gene>
    <name evidence="2" type="ORF">SAMN05661012_04295</name>
</gene>
<dbReference type="Proteomes" id="UP000183788">
    <property type="component" value="Unassembled WGS sequence"/>
</dbReference>
<feature type="domain" description="Glycosyl transferase family 1" evidence="1">
    <location>
        <begin position="226"/>
        <end position="368"/>
    </location>
</feature>
<evidence type="ECO:0000259" key="1">
    <source>
        <dbReference type="Pfam" id="PF00534"/>
    </source>
</evidence>
<dbReference type="SUPFAM" id="SSF53756">
    <property type="entry name" value="UDP-Glycosyltransferase/glycogen phosphorylase"/>
    <property type="match status" value="1"/>
</dbReference>
<dbReference type="PANTHER" id="PTHR45947">
    <property type="entry name" value="SULFOQUINOVOSYL TRANSFERASE SQD2"/>
    <property type="match status" value="1"/>
</dbReference>
<sequence>MKTVLITAYAVNPYKGSEDAMGWNMILQALKNHRVIAVTRKNNQPAIEKYCKEHPENEHFDRLSCYYFDWPSWAIRWKKGPLLSMIYYYLWQLTLAIWLFRKRLNPDLVHNLNFHNDWTPSFLWILGKPFVWGHVGHHNKIPRQYILPIYGPRTYLQDRLLWVIKNIFWYADPFLWLCKHKADVIICMNNAAVEKLRLKNNFIIHPSVAADKENSYISQDLQHSFNILSVGRLVPLKGFDLTIRGFAWFYNNLPAADRAKVSLTIAGSGPAAELLHKIAREEQVEGVIKFIDWLPREEVKKLYANATLFLYPSHEGAGMVVPEAMSFGLPVICLDNDGPGKLVAPSSCLLVKQDEYWPTVKAISEKLQHLYWNSPLLAQEKLLATERHQDLFQWNVRGKMLNKVYTYAAEKNSSCSLA</sequence>
<name>A0A1K1RUR0_9BACT</name>
<dbReference type="InterPro" id="IPR050194">
    <property type="entry name" value="Glycosyltransferase_grp1"/>
</dbReference>
<dbReference type="PANTHER" id="PTHR45947:SF3">
    <property type="entry name" value="SULFOQUINOVOSYL TRANSFERASE SQD2"/>
    <property type="match status" value="1"/>
</dbReference>
<dbReference type="AlphaFoldDB" id="A0A1K1RUR0"/>
<evidence type="ECO:0000313" key="3">
    <source>
        <dbReference type="Proteomes" id="UP000183788"/>
    </source>
</evidence>
<dbReference type="Gene3D" id="3.40.50.2000">
    <property type="entry name" value="Glycogen Phosphorylase B"/>
    <property type="match status" value="1"/>
</dbReference>
<dbReference type="Pfam" id="PF00534">
    <property type="entry name" value="Glycos_transf_1"/>
    <property type="match status" value="1"/>
</dbReference>
<organism evidence="2 3">
    <name type="scientific">Chitinophaga sancti</name>
    <dbReference type="NCBI Taxonomy" id="1004"/>
    <lineage>
        <taxon>Bacteria</taxon>
        <taxon>Pseudomonadati</taxon>
        <taxon>Bacteroidota</taxon>
        <taxon>Chitinophagia</taxon>
        <taxon>Chitinophagales</taxon>
        <taxon>Chitinophagaceae</taxon>
        <taxon>Chitinophaga</taxon>
    </lineage>
</organism>
<dbReference type="InterPro" id="IPR001296">
    <property type="entry name" value="Glyco_trans_1"/>
</dbReference>